<accession>A0ABD2X6U2</accession>
<evidence type="ECO:0000256" key="6">
    <source>
        <dbReference type="PROSITE-ProRule" id="PRU00047"/>
    </source>
</evidence>
<dbReference type="InterPro" id="IPR002052">
    <property type="entry name" value="DNA_methylase_N6_adenine_CS"/>
</dbReference>
<keyword evidence="11" id="KW-1185">Reference proteome</keyword>
<evidence type="ECO:0000313" key="11">
    <source>
        <dbReference type="Proteomes" id="UP001627154"/>
    </source>
</evidence>
<dbReference type="AlphaFoldDB" id="A0ABD2X6U2"/>
<keyword evidence="6" id="KW-0479">Metal-binding</keyword>
<dbReference type="GO" id="GO:0008168">
    <property type="term" value="F:methyltransferase activity"/>
    <property type="evidence" value="ECO:0007669"/>
    <property type="project" value="UniProtKB-KW"/>
</dbReference>
<dbReference type="EMBL" id="JBJJXI010000051">
    <property type="protein sequence ID" value="KAL3400608.1"/>
    <property type="molecule type" value="Genomic_DNA"/>
</dbReference>
<dbReference type="PROSITE" id="PS50158">
    <property type="entry name" value="ZF_CCHC"/>
    <property type="match status" value="1"/>
</dbReference>
<dbReference type="GO" id="GO:0032259">
    <property type="term" value="P:methylation"/>
    <property type="evidence" value="ECO:0007669"/>
    <property type="project" value="UniProtKB-KW"/>
</dbReference>
<proteinExistence type="predicted"/>
<comment type="subcellular location">
    <subcellularLocation>
        <location evidence="1">Cytoplasm</location>
    </subcellularLocation>
</comment>
<keyword evidence="6" id="KW-0863">Zinc-finger</keyword>
<dbReference type="PROSITE" id="PS51270">
    <property type="entry name" value="ZF_CTCHY"/>
    <property type="match status" value="1"/>
</dbReference>
<dbReference type="GO" id="GO:0008270">
    <property type="term" value="F:zinc ion binding"/>
    <property type="evidence" value="ECO:0007669"/>
    <property type="project" value="UniProtKB-KW"/>
</dbReference>
<sequence>MKDYKPPGVLNCYWSDLKKHPSCIHGPALLFGREIDGGVKKFYACSACRDRKICSFYQPLDEDPSKKPKHMSKNKIVEKPVTYYHQKLFVIYNQLIADKPSNRAYCHDCNQLYSPSTTRKHADHDVVENLTDYQMTHPTEILKPLENAKKEAQYLFSKKSVSDIMNMLTDLNAENVLCIGTPRIHEHITENCSDKMSSLLLDFDGRFHNFFGPLSYCWYNLFNHHFFQENSETVLEQFLTQNKGKNTFIVCDPPFGGRLEPMSQTMKTIRDLHKKLNNIVNEEDEIKVFFILPYYMEGIMKQKSNPQDVEGGLSDLKMSDYKVEYDNHPLFVAKDEEKKKQGSQVRIFTNVPQNLLKLPESDGYKYCKKCKRWVAAENKHCRTCQACTSKDGRTYRHCNPCKRCVKPSWVHCKKCNRCSLSNHKCTNKPKVGCCYKCNEFGHTEKECESVHEQKRLKEIKEKELEEKRQKRLLKRKARENGERPPKKQKKVEDNEENVREDEAEVESDENCDSIPKQDKVENGGKLVKKMNKVNSDKKSEFIPKQDKVENGGKLVKKLNKALSDEKSESIPKQDKVEKDGKLVKKLNKAESSKKSETIQEQKTLKKLKQKNAGKIKKSGKKGKLVKKQKN</sequence>
<dbReference type="InterPro" id="IPR041370">
    <property type="entry name" value="Mlase_EEF1AKMT1/ZCCHC4"/>
</dbReference>
<feature type="domain" description="CCHC-type" evidence="8">
    <location>
        <begin position="434"/>
        <end position="449"/>
    </location>
</feature>
<feature type="compositionally biased region" description="Acidic residues" evidence="7">
    <location>
        <begin position="493"/>
        <end position="511"/>
    </location>
</feature>
<evidence type="ECO:0000256" key="3">
    <source>
        <dbReference type="ARBA" id="ARBA00022603"/>
    </source>
</evidence>
<dbReference type="GO" id="GO:0005737">
    <property type="term" value="C:cytoplasm"/>
    <property type="evidence" value="ECO:0007669"/>
    <property type="project" value="UniProtKB-SubCell"/>
</dbReference>
<dbReference type="PANTHER" id="PTHR13493">
    <property type="entry name" value="ZINC FINGER CCHC DOMAIN-CONTAINING"/>
    <property type="match status" value="1"/>
</dbReference>
<feature type="compositionally biased region" description="Basic residues" evidence="7">
    <location>
        <begin position="604"/>
        <end position="630"/>
    </location>
</feature>
<keyword evidence="6" id="KW-0862">Zinc</keyword>
<feature type="region of interest" description="Disordered" evidence="7">
    <location>
        <begin position="472"/>
        <end position="630"/>
    </location>
</feature>
<feature type="compositionally biased region" description="Basic and acidic residues" evidence="7">
    <location>
        <begin position="562"/>
        <end position="603"/>
    </location>
</feature>
<keyword evidence="5" id="KW-0539">Nucleus</keyword>
<evidence type="ECO:0000256" key="2">
    <source>
        <dbReference type="ARBA" id="ARBA00022490"/>
    </source>
</evidence>
<gene>
    <name evidence="10" type="ORF">TKK_006442</name>
</gene>
<dbReference type="PANTHER" id="PTHR13493:SF3">
    <property type="entry name" value="RRNA N6-ADENOSINE-METHYLTRANSFERASE ZCCHC4"/>
    <property type="match status" value="1"/>
</dbReference>
<evidence type="ECO:0008006" key="12">
    <source>
        <dbReference type="Google" id="ProtNLM"/>
    </source>
</evidence>
<evidence type="ECO:0000259" key="9">
    <source>
        <dbReference type="PROSITE" id="PS51270"/>
    </source>
</evidence>
<feature type="compositionally biased region" description="Basic and acidic residues" evidence="7">
    <location>
        <begin position="534"/>
        <end position="550"/>
    </location>
</feature>
<dbReference type="InterPro" id="IPR017921">
    <property type="entry name" value="Znf_CTCHY"/>
</dbReference>
<keyword evidence="3" id="KW-0489">Methyltransferase</keyword>
<keyword evidence="4" id="KW-0808">Transferase</keyword>
<dbReference type="PROSITE" id="PS00092">
    <property type="entry name" value="N6_MTASE"/>
    <property type="match status" value="1"/>
</dbReference>
<evidence type="ECO:0000259" key="8">
    <source>
        <dbReference type="PROSITE" id="PS50158"/>
    </source>
</evidence>
<dbReference type="Proteomes" id="UP001627154">
    <property type="component" value="Unassembled WGS sequence"/>
</dbReference>
<dbReference type="PROSITE" id="PS50216">
    <property type="entry name" value="DHHC"/>
    <property type="match status" value="1"/>
</dbReference>
<evidence type="ECO:0000256" key="4">
    <source>
        <dbReference type="ARBA" id="ARBA00022679"/>
    </source>
</evidence>
<dbReference type="Pfam" id="PF10237">
    <property type="entry name" value="N6-adenineMlase"/>
    <property type="match status" value="1"/>
</dbReference>
<feature type="domain" description="CTCHY-type" evidence="9">
    <location>
        <begin position="362"/>
        <end position="423"/>
    </location>
</feature>
<dbReference type="InterPro" id="IPR039846">
    <property type="entry name" value="ZCCHC4"/>
</dbReference>
<dbReference type="InterPro" id="IPR001878">
    <property type="entry name" value="Znf_CCHC"/>
</dbReference>
<evidence type="ECO:0000256" key="1">
    <source>
        <dbReference type="ARBA" id="ARBA00004496"/>
    </source>
</evidence>
<protein>
    <recommendedName>
        <fullName evidence="12">CCHC-type domain-containing protein</fullName>
    </recommendedName>
</protein>
<reference evidence="10 11" key="1">
    <citation type="journal article" date="2024" name="bioRxiv">
        <title>A reference genome for Trichogramma kaykai: A tiny desert-dwelling parasitoid wasp with competing sex-ratio distorters.</title>
        <authorList>
            <person name="Culotta J."/>
            <person name="Lindsey A.R."/>
        </authorList>
    </citation>
    <scope>NUCLEOTIDE SEQUENCE [LARGE SCALE GENOMIC DNA]</scope>
    <source>
        <strain evidence="10 11">KSX58</strain>
    </source>
</reference>
<organism evidence="10 11">
    <name type="scientific">Trichogramma kaykai</name>
    <dbReference type="NCBI Taxonomy" id="54128"/>
    <lineage>
        <taxon>Eukaryota</taxon>
        <taxon>Metazoa</taxon>
        <taxon>Ecdysozoa</taxon>
        <taxon>Arthropoda</taxon>
        <taxon>Hexapoda</taxon>
        <taxon>Insecta</taxon>
        <taxon>Pterygota</taxon>
        <taxon>Neoptera</taxon>
        <taxon>Endopterygota</taxon>
        <taxon>Hymenoptera</taxon>
        <taxon>Apocrita</taxon>
        <taxon>Proctotrupomorpha</taxon>
        <taxon>Chalcidoidea</taxon>
        <taxon>Trichogrammatidae</taxon>
        <taxon>Trichogramma</taxon>
    </lineage>
</organism>
<evidence type="ECO:0000256" key="7">
    <source>
        <dbReference type="SAM" id="MobiDB-lite"/>
    </source>
</evidence>
<evidence type="ECO:0000313" key="10">
    <source>
        <dbReference type="EMBL" id="KAL3400608.1"/>
    </source>
</evidence>
<evidence type="ECO:0000256" key="5">
    <source>
        <dbReference type="ARBA" id="ARBA00023242"/>
    </source>
</evidence>
<name>A0ABD2X6U2_9HYME</name>
<comment type="caution">
    <text evidence="10">The sequence shown here is derived from an EMBL/GenBank/DDBJ whole genome shotgun (WGS) entry which is preliminary data.</text>
</comment>
<keyword evidence="2" id="KW-0963">Cytoplasm</keyword>